<keyword evidence="15" id="KW-0966">Cell projection</keyword>
<dbReference type="NCBIfam" id="TIGR00328">
    <property type="entry name" value="flhB"/>
    <property type="match status" value="1"/>
</dbReference>
<sequence>MSEEQSQEDRTEQPTEKRLREAREKGQVPRSRELSNVAVLGAGTLALMVTGPMAARRAHDWMRGAFAFDPALLDRPDRLLGHFGHLTLQLVVAVLPVLLVALLACFIAPAVMGGLRFSGQSLQPQFNRLNPMAGLKRMYGGEGLVELVRSLLRVALVGGAGALAMLAVMPRLLRIPTMDLAVAAGVGVEAAFTILLWTVGAMGLLALADVPWQRFQHIRKLRMTKQELRDEFKQTEGNPEVKGRMRQVARAMAQRRMMEAVPSADVVVVNPTHYAVALKYDADKMRAPRVVAMGVDEIALRIREVAGKHRIALVEAPPLARALYGQAKVDQEIPVNLYAAVAQVLTYVYQLRRWHPAHGPMPTLGAVAVEPTPAPPADGNPSR</sequence>
<dbReference type="FunFam" id="3.40.1690.10:FF:000001">
    <property type="entry name" value="Flagellar biosynthetic protein FlhB"/>
    <property type="match status" value="1"/>
</dbReference>
<evidence type="ECO:0000256" key="14">
    <source>
        <dbReference type="SAM" id="MobiDB-lite"/>
    </source>
</evidence>
<evidence type="ECO:0000256" key="5">
    <source>
        <dbReference type="ARBA" id="ARBA00022475"/>
    </source>
</evidence>
<evidence type="ECO:0000256" key="8">
    <source>
        <dbReference type="ARBA" id="ARBA00022927"/>
    </source>
</evidence>
<feature type="transmembrane region" description="Helical" evidence="13">
    <location>
        <begin position="34"/>
        <end position="55"/>
    </location>
</feature>
<dbReference type="InterPro" id="IPR006136">
    <property type="entry name" value="FlhB"/>
</dbReference>
<dbReference type="Pfam" id="PF01312">
    <property type="entry name" value="Bac_export_2"/>
    <property type="match status" value="1"/>
</dbReference>
<comment type="subcellular location">
    <subcellularLocation>
        <location evidence="1">Cell membrane</location>
        <topology evidence="1">Multi-pass membrane protein</topology>
    </subcellularLocation>
</comment>
<organism evidence="15 16">
    <name type="scientific">Aerolutibacter ruishenii</name>
    <dbReference type="NCBI Taxonomy" id="686800"/>
    <lineage>
        <taxon>Bacteria</taxon>
        <taxon>Pseudomonadati</taxon>
        <taxon>Pseudomonadota</taxon>
        <taxon>Gammaproteobacteria</taxon>
        <taxon>Lysobacterales</taxon>
        <taxon>Lysobacteraceae</taxon>
        <taxon>Aerolutibacter</taxon>
    </lineage>
</organism>
<keyword evidence="8 13" id="KW-0653">Protein transport</keyword>
<reference evidence="15 16" key="1">
    <citation type="journal article" date="2015" name="Stand. Genomic Sci.">
        <title>Genomic Encyclopedia of Bacterial and Archaeal Type Strains, Phase III: the genomes of soil and plant-associated and newly described type strains.</title>
        <authorList>
            <person name="Whitman W.B."/>
            <person name="Woyke T."/>
            <person name="Klenk H.P."/>
            <person name="Zhou Y."/>
            <person name="Lilburn T.G."/>
            <person name="Beck B.J."/>
            <person name="De Vos P."/>
            <person name="Vandamme P."/>
            <person name="Eisen J.A."/>
            <person name="Garrity G."/>
            <person name="Hugenholtz P."/>
            <person name="Kyrpides N.C."/>
        </authorList>
    </citation>
    <scope>NUCLEOTIDE SEQUENCE [LARGE SCALE GENOMIC DNA]</scope>
    <source>
        <strain evidence="15 16">CGMCC 1.10136</strain>
    </source>
</reference>
<evidence type="ECO:0000313" key="16">
    <source>
        <dbReference type="Proteomes" id="UP000316471"/>
    </source>
</evidence>
<comment type="caution">
    <text evidence="15">The sequence shown here is derived from an EMBL/GenBank/DDBJ whole genome shotgun (WGS) entry which is preliminary data.</text>
</comment>
<dbReference type="InterPro" id="IPR006135">
    <property type="entry name" value="T3SS_substrate_exporter"/>
</dbReference>
<dbReference type="Gene3D" id="3.40.1690.10">
    <property type="entry name" value="secretion proteins EscU"/>
    <property type="match status" value="1"/>
</dbReference>
<protein>
    <recommendedName>
        <fullName evidence="3 13">Flagellar biosynthetic protein FlhB</fullName>
    </recommendedName>
</protein>
<dbReference type="GO" id="GO:0005886">
    <property type="term" value="C:plasma membrane"/>
    <property type="evidence" value="ECO:0007669"/>
    <property type="project" value="UniProtKB-SubCell"/>
</dbReference>
<evidence type="ECO:0000256" key="6">
    <source>
        <dbReference type="ARBA" id="ARBA00022692"/>
    </source>
</evidence>
<proteinExistence type="inferred from homology"/>
<evidence type="ECO:0000256" key="11">
    <source>
        <dbReference type="ARBA" id="ARBA00023225"/>
    </source>
</evidence>
<evidence type="ECO:0000256" key="10">
    <source>
        <dbReference type="ARBA" id="ARBA00023136"/>
    </source>
</evidence>
<name>A0A562LK58_9GAMM</name>
<dbReference type="Gene3D" id="6.10.250.2080">
    <property type="match status" value="1"/>
</dbReference>
<evidence type="ECO:0000256" key="9">
    <source>
        <dbReference type="ARBA" id="ARBA00022989"/>
    </source>
</evidence>
<keyword evidence="11 13" id="KW-1006">Bacterial flagellum protein export</keyword>
<dbReference type="GO" id="GO:0044780">
    <property type="term" value="P:bacterial-type flagellum assembly"/>
    <property type="evidence" value="ECO:0007669"/>
    <property type="project" value="InterPro"/>
</dbReference>
<dbReference type="OrthoDB" id="9807950at2"/>
<feature type="transmembrane region" description="Helical" evidence="13">
    <location>
        <begin position="86"/>
        <end position="111"/>
    </location>
</feature>
<evidence type="ECO:0000256" key="7">
    <source>
        <dbReference type="ARBA" id="ARBA00022795"/>
    </source>
</evidence>
<feature type="transmembrane region" description="Helical" evidence="13">
    <location>
        <begin position="151"/>
        <end position="170"/>
    </location>
</feature>
<feature type="region of interest" description="Disordered" evidence="14">
    <location>
        <begin position="1"/>
        <end position="30"/>
    </location>
</feature>
<keyword evidence="10 13" id="KW-0472">Membrane</keyword>
<dbReference type="SUPFAM" id="SSF160544">
    <property type="entry name" value="EscU C-terminal domain-like"/>
    <property type="match status" value="1"/>
</dbReference>
<evidence type="ECO:0000256" key="13">
    <source>
        <dbReference type="RuleBase" id="RU364091"/>
    </source>
</evidence>
<keyword evidence="4 13" id="KW-0813">Transport</keyword>
<dbReference type="PRINTS" id="PR00950">
    <property type="entry name" value="TYPE3IMSPROT"/>
</dbReference>
<evidence type="ECO:0000256" key="2">
    <source>
        <dbReference type="ARBA" id="ARBA00010690"/>
    </source>
</evidence>
<feature type="transmembrane region" description="Helical" evidence="13">
    <location>
        <begin position="190"/>
        <end position="212"/>
    </location>
</feature>
<dbReference type="EMBL" id="VLKP01000011">
    <property type="protein sequence ID" value="TWI08014.1"/>
    <property type="molecule type" value="Genomic_DNA"/>
</dbReference>
<evidence type="ECO:0000256" key="4">
    <source>
        <dbReference type="ARBA" id="ARBA00022448"/>
    </source>
</evidence>
<keyword evidence="15" id="KW-0282">Flagellum</keyword>
<accession>A0A562LK58</accession>
<dbReference type="Proteomes" id="UP000316471">
    <property type="component" value="Unassembled WGS sequence"/>
</dbReference>
<dbReference type="GO" id="GO:0009306">
    <property type="term" value="P:protein secretion"/>
    <property type="evidence" value="ECO:0007669"/>
    <property type="project" value="InterPro"/>
</dbReference>
<keyword evidence="6 13" id="KW-0812">Transmembrane</keyword>
<dbReference type="AlphaFoldDB" id="A0A562LK58"/>
<evidence type="ECO:0000313" key="15">
    <source>
        <dbReference type="EMBL" id="TWI08014.1"/>
    </source>
</evidence>
<keyword evidence="7 13" id="KW-1005">Bacterial flagellum biogenesis</keyword>
<keyword evidence="9 13" id="KW-1133">Transmembrane helix</keyword>
<dbReference type="InterPro" id="IPR029025">
    <property type="entry name" value="T3SS_substrate_exporter_C"/>
</dbReference>
<dbReference type="PANTHER" id="PTHR30531:SF12">
    <property type="entry name" value="FLAGELLAR BIOSYNTHETIC PROTEIN FLHB"/>
    <property type="match status" value="1"/>
</dbReference>
<evidence type="ECO:0000256" key="12">
    <source>
        <dbReference type="ARBA" id="ARBA00025078"/>
    </source>
</evidence>
<comment type="function">
    <text evidence="12 13">Required for formation of the rod structure in the basal body of the flagellar apparatus. Together with FliI and FliH, may constitute the export apparatus of flagellin.</text>
</comment>
<gene>
    <name evidence="13" type="primary">flhB</name>
    <name evidence="15" type="ORF">IP93_02622</name>
</gene>
<comment type="similarity">
    <text evidence="2 13">Belongs to the type III secretion exporter family.</text>
</comment>
<keyword evidence="16" id="KW-1185">Reference proteome</keyword>
<evidence type="ECO:0000256" key="1">
    <source>
        <dbReference type="ARBA" id="ARBA00004651"/>
    </source>
</evidence>
<keyword evidence="5 13" id="KW-1003">Cell membrane</keyword>
<feature type="compositionally biased region" description="Basic and acidic residues" evidence="14">
    <location>
        <begin position="7"/>
        <end position="30"/>
    </location>
</feature>
<evidence type="ECO:0000256" key="3">
    <source>
        <dbReference type="ARBA" id="ARBA00021622"/>
    </source>
</evidence>
<dbReference type="PANTHER" id="PTHR30531">
    <property type="entry name" value="FLAGELLAR BIOSYNTHETIC PROTEIN FLHB"/>
    <property type="match status" value="1"/>
</dbReference>
<keyword evidence="15" id="KW-0969">Cilium</keyword>
<dbReference type="RefSeq" id="WP_144816375.1">
    <property type="nucleotide sequence ID" value="NZ_VLKP01000011.1"/>
</dbReference>